<evidence type="ECO:0000313" key="2">
    <source>
        <dbReference type="EMBL" id="KAA0191391.1"/>
    </source>
</evidence>
<proteinExistence type="predicted"/>
<name>A0A8E0VKV6_9TREM</name>
<evidence type="ECO:0000313" key="3">
    <source>
        <dbReference type="Proteomes" id="UP000728185"/>
    </source>
</evidence>
<feature type="compositionally biased region" description="Pro residues" evidence="1">
    <location>
        <begin position="57"/>
        <end position="66"/>
    </location>
</feature>
<sequence length="256" mass="28943">METDLEKRTRRLTSRLPSNLSLNSLMASLTPSSSSSSLLRENENVDQRFPVTDPSKPQVPPTPPPRRFTKPSLDGNNTLKPEESVVGPELRRPEDKKEIPADSFDKFVDLRNQLHRPITESGLLRSAYARHLSVYECHTGWAEGISLNQRWHVCKHIFSGFGFRNGGSSKLTNFPPPRLGLALAPRFELVHPGFSPRSITLCPEYTKRSSEQSTVHKNDLDQHSIVERISPSNMAIWLHDSVEILLSPLFTESLER</sequence>
<gene>
    <name evidence="2" type="ORF">FBUS_09971</name>
</gene>
<feature type="compositionally biased region" description="Low complexity" evidence="1">
    <location>
        <begin position="27"/>
        <end position="39"/>
    </location>
</feature>
<feature type="compositionally biased region" description="Basic and acidic residues" evidence="1">
    <location>
        <begin position="89"/>
        <end position="98"/>
    </location>
</feature>
<reference evidence="2" key="1">
    <citation type="submission" date="2019-05" db="EMBL/GenBank/DDBJ databases">
        <title>Annotation for the trematode Fasciolopsis buski.</title>
        <authorList>
            <person name="Choi Y.-J."/>
        </authorList>
    </citation>
    <scope>NUCLEOTIDE SEQUENCE</scope>
    <source>
        <strain evidence="2">HT</strain>
        <tissue evidence="2">Whole worm</tissue>
    </source>
</reference>
<protein>
    <submittedName>
        <fullName evidence="2">Uncharacterized protein</fullName>
    </submittedName>
</protein>
<feature type="region of interest" description="Disordered" evidence="1">
    <location>
        <begin position="27"/>
        <end position="98"/>
    </location>
</feature>
<keyword evidence="3" id="KW-1185">Reference proteome</keyword>
<evidence type="ECO:0000256" key="1">
    <source>
        <dbReference type="SAM" id="MobiDB-lite"/>
    </source>
</evidence>
<dbReference type="Proteomes" id="UP000728185">
    <property type="component" value="Unassembled WGS sequence"/>
</dbReference>
<dbReference type="AlphaFoldDB" id="A0A8E0VKV6"/>
<organism evidence="2 3">
    <name type="scientific">Fasciolopsis buskii</name>
    <dbReference type="NCBI Taxonomy" id="27845"/>
    <lineage>
        <taxon>Eukaryota</taxon>
        <taxon>Metazoa</taxon>
        <taxon>Spiralia</taxon>
        <taxon>Lophotrochozoa</taxon>
        <taxon>Platyhelminthes</taxon>
        <taxon>Trematoda</taxon>
        <taxon>Digenea</taxon>
        <taxon>Plagiorchiida</taxon>
        <taxon>Echinostomata</taxon>
        <taxon>Echinostomatoidea</taxon>
        <taxon>Fasciolidae</taxon>
        <taxon>Fasciolopsis</taxon>
    </lineage>
</organism>
<dbReference type="EMBL" id="LUCM01006360">
    <property type="protein sequence ID" value="KAA0191391.1"/>
    <property type="molecule type" value="Genomic_DNA"/>
</dbReference>
<accession>A0A8E0VKV6</accession>
<comment type="caution">
    <text evidence="2">The sequence shown here is derived from an EMBL/GenBank/DDBJ whole genome shotgun (WGS) entry which is preliminary data.</text>
</comment>